<evidence type="ECO:0000256" key="2">
    <source>
        <dbReference type="SAM" id="Phobius"/>
    </source>
</evidence>
<reference evidence="3 4" key="1">
    <citation type="journal article" date="2011" name="J. Gen. Appl. Microbiol.">
        <title>Draft genome sequencing of the enigmatic yeast Saitoella complicata.</title>
        <authorList>
            <person name="Nishida H."/>
            <person name="Hamamoto M."/>
            <person name="Sugiyama J."/>
        </authorList>
    </citation>
    <scope>NUCLEOTIDE SEQUENCE [LARGE SCALE GENOMIC DNA]</scope>
    <source>
        <strain evidence="3 4">NRRL Y-17804</strain>
    </source>
</reference>
<sequence>MSSQYLCVFQRVHYNLDRLIIMGTLKFLDYAKVQDAFEEVFPPLYTITSVSMEEKKKRMIPPRYVIATLAAFFFITVLLWSGASPSDASSLLRSSSKRVVITESSGENTDVIAPLLQYLGEHTSDITLHLSSASRFGPDSYLHSLLPETATLTIRQPSEFAYTSSAAAKAQGGRPADEEPLPDTLVLSTCEKDFTTYSSVLSALTDDITRLPRNFKLVCVVHDANLWRHASSPLAMALKPFIGARRVEMVTLSPHTAAFLSSVVDEWEAEDAKALEAGTGTGTGTGKENKGSAVGGMWTRPGIQWWAPVFTPPMKGVSDGNQEGLDATLSKTKRDADATPKVPAPPLHNPPHPQPLHNSSLALILPPNSVDLLTEYPMLHHFRTAWEVLAQVGVQLTLDIYDLSMNVRDVAIPDHFVRNGVNYTIHRGLSVAALMEELSKADGILGPGNEEYFSPSGLAHPSIPLAISAGIPLIPSLPPTSTSSDPLQPLLQSYTYLNTKPIPYWLPTPPNEIDFARRKEPGRNLLGEMGRKMYWGEWEDVGRRGGRVEGVREGLRRGGGEVWGRLLGR</sequence>
<dbReference type="Proteomes" id="UP000033140">
    <property type="component" value="Unassembled WGS sequence"/>
</dbReference>
<reference evidence="3 4" key="3">
    <citation type="journal article" date="2015" name="Genome Announc.">
        <title>Draft Genome Sequence of the Archiascomycetous Yeast Saitoella complicata.</title>
        <authorList>
            <person name="Yamauchi K."/>
            <person name="Kondo S."/>
            <person name="Hamamoto M."/>
            <person name="Takahashi Y."/>
            <person name="Ogura Y."/>
            <person name="Hayashi T."/>
            <person name="Nishida H."/>
        </authorList>
    </citation>
    <scope>NUCLEOTIDE SEQUENCE [LARGE SCALE GENOMIC DNA]</scope>
    <source>
        <strain evidence="3 4">NRRL Y-17804</strain>
    </source>
</reference>
<organism evidence="3 4">
    <name type="scientific">Saitoella complicata (strain BCRC 22490 / CBS 7301 / JCM 7358 / NBRC 10748 / NRRL Y-17804)</name>
    <dbReference type="NCBI Taxonomy" id="698492"/>
    <lineage>
        <taxon>Eukaryota</taxon>
        <taxon>Fungi</taxon>
        <taxon>Dikarya</taxon>
        <taxon>Ascomycota</taxon>
        <taxon>Taphrinomycotina</taxon>
        <taxon>Taphrinomycotina incertae sedis</taxon>
        <taxon>Saitoella</taxon>
    </lineage>
</organism>
<accession>A0A0E9NMG3</accession>
<protein>
    <submittedName>
        <fullName evidence="3">Uncharacterized protein</fullName>
    </submittedName>
</protein>
<keyword evidence="4" id="KW-1185">Reference proteome</keyword>
<gene>
    <name evidence="3" type="ORF">G7K_5184-t1</name>
</gene>
<keyword evidence="2" id="KW-1133">Transmembrane helix</keyword>
<feature type="transmembrane region" description="Helical" evidence="2">
    <location>
        <begin position="64"/>
        <end position="83"/>
    </location>
</feature>
<feature type="region of interest" description="Disordered" evidence="1">
    <location>
        <begin position="331"/>
        <end position="352"/>
    </location>
</feature>
<name>A0A0E9NMG3_SAICN</name>
<keyword evidence="2" id="KW-0812">Transmembrane</keyword>
<reference evidence="3 4" key="2">
    <citation type="journal article" date="2014" name="J. Gen. Appl. Microbiol.">
        <title>The early diverging ascomycetous budding yeast Saitoella complicata has three histone deacetylases belonging to the Clr6, Hos2, and Rpd3 lineages.</title>
        <authorList>
            <person name="Nishida H."/>
            <person name="Matsumoto T."/>
            <person name="Kondo S."/>
            <person name="Hamamoto M."/>
            <person name="Yoshikawa H."/>
        </authorList>
    </citation>
    <scope>NUCLEOTIDE SEQUENCE [LARGE SCALE GENOMIC DNA]</scope>
    <source>
        <strain evidence="3 4">NRRL Y-17804</strain>
    </source>
</reference>
<proteinExistence type="predicted"/>
<evidence type="ECO:0000256" key="1">
    <source>
        <dbReference type="SAM" id="MobiDB-lite"/>
    </source>
</evidence>
<keyword evidence="2" id="KW-0472">Membrane</keyword>
<evidence type="ECO:0000313" key="3">
    <source>
        <dbReference type="EMBL" id="GAO51072.1"/>
    </source>
</evidence>
<dbReference type="AlphaFoldDB" id="A0A0E9NMG3"/>
<comment type="caution">
    <text evidence="3">The sequence shown here is derived from an EMBL/GenBank/DDBJ whole genome shotgun (WGS) entry which is preliminary data.</text>
</comment>
<feature type="compositionally biased region" description="Pro residues" evidence="1">
    <location>
        <begin position="342"/>
        <end position="352"/>
    </location>
</feature>
<evidence type="ECO:0000313" key="4">
    <source>
        <dbReference type="Proteomes" id="UP000033140"/>
    </source>
</evidence>
<dbReference type="EMBL" id="BACD03000040">
    <property type="protein sequence ID" value="GAO51072.1"/>
    <property type="molecule type" value="Genomic_DNA"/>
</dbReference>